<dbReference type="PANTHER" id="PTHR12461">
    <property type="entry name" value="HYPOXIA-INDUCIBLE FACTOR 1 ALPHA INHIBITOR-RELATED"/>
    <property type="match status" value="1"/>
</dbReference>
<dbReference type="PANTHER" id="PTHR12461:SF105">
    <property type="entry name" value="HYPOXIA-INDUCIBLE FACTOR 1-ALPHA INHIBITOR"/>
    <property type="match status" value="1"/>
</dbReference>
<gene>
    <name evidence="2" type="ORF">Osc7112_3068</name>
</gene>
<sequence length="375" mass="43412">MPDTQPLSITLPPLRITLSEQQQVNLEWLTQNLPNLLAAPSKPEVPDNMKQWVAANKLLNQPDEEIIQALISTGIDAETATAEVREISSHPYFQAGSHYVQLLQKLESHLRINNQLAALSSKFGTIERKSSLSREYFLENYYAKNTPVIITNIMHNWKALQLWTPEYLQEKYGDAEVQIQANRNSDPNYEIKIENHKKIVLFRKYVEMVVKGGPSNDYYMVANNKTLEREEFKPLFNDIEIFPEYLNPTDTKGRVFFWFGPKGTITPLHHDPVNLILAQVSGRKLIKLISPQQTPLLYNHVGVFSKVDGENPDYDKYPLYRDAKIIEVILEPGEAIFIPVGWWHHVKSLEVSISVSFTNFVFPNYYEWKYPHINW</sequence>
<dbReference type="PATRIC" id="fig|179408.3.peg.3765"/>
<dbReference type="KEGG" id="oni:Osc7112_3068"/>
<protein>
    <submittedName>
        <fullName evidence="2">Transcription factor jumonji</fullName>
    </submittedName>
</protein>
<dbReference type="SMART" id="SM00558">
    <property type="entry name" value="JmjC"/>
    <property type="match status" value="1"/>
</dbReference>
<dbReference type="Pfam" id="PF13621">
    <property type="entry name" value="Cupin_8"/>
    <property type="match status" value="1"/>
</dbReference>
<dbReference type="AlphaFoldDB" id="K9VIY3"/>
<proteinExistence type="predicted"/>
<dbReference type="eggNOG" id="COG2850">
    <property type="taxonomic scope" value="Bacteria"/>
</dbReference>
<evidence type="ECO:0000313" key="2">
    <source>
        <dbReference type="EMBL" id="AFZ07462.1"/>
    </source>
</evidence>
<keyword evidence="3" id="KW-1185">Reference proteome</keyword>
<dbReference type="Gene3D" id="2.60.120.650">
    <property type="entry name" value="Cupin"/>
    <property type="match status" value="1"/>
</dbReference>
<dbReference type="RefSeq" id="WP_015176740.1">
    <property type="nucleotide sequence ID" value="NC_019729.1"/>
</dbReference>
<evidence type="ECO:0000259" key="1">
    <source>
        <dbReference type="PROSITE" id="PS51184"/>
    </source>
</evidence>
<organism evidence="2 3">
    <name type="scientific">Phormidium nigroviride PCC 7112</name>
    <dbReference type="NCBI Taxonomy" id="179408"/>
    <lineage>
        <taxon>Bacteria</taxon>
        <taxon>Bacillati</taxon>
        <taxon>Cyanobacteriota</taxon>
        <taxon>Cyanophyceae</taxon>
        <taxon>Oscillatoriophycideae</taxon>
        <taxon>Oscillatoriales</taxon>
        <taxon>Oscillatoriaceae</taxon>
        <taxon>Phormidium</taxon>
    </lineage>
</organism>
<reference evidence="2 3" key="1">
    <citation type="submission" date="2012-05" db="EMBL/GenBank/DDBJ databases">
        <title>Finished chromosome of genome of Oscillatoria sp. PCC 7112.</title>
        <authorList>
            <consortium name="US DOE Joint Genome Institute"/>
            <person name="Gugger M."/>
            <person name="Coursin T."/>
            <person name="Rippka R."/>
            <person name="Tandeau De Marsac N."/>
            <person name="Huntemann M."/>
            <person name="Wei C.-L."/>
            <person name="Han J."/>
            <person name="Detter J.C."/>
            <person name="Han C."/>
            <person name="Tapia R."/>
            <person name="Davenport K."/>
            <person name="Daligault H."/>
            <person name="Erkkila T."/>
            <person name="Gu W."/>
            <person name="Munk A.C.C."/>
            <person name="Teshima H."/>
            <person name="Xu Y."/>
            <person name="Chain P."/>
            <person name="Chen A."/>
            <person name="Krypides N."/>
            <person name="Mavromatis K."/>
            <person name="Markowitz V."/>
            <person name="Szeto E."/>
            <person name="Ivanova N."/>
            <person name="Mikhailova N."/>
            <person name="Ovchinnikova G."/>
            <person name="Pagani I."/>
            <person name="Pati A."/>
            <person name="Goodwin L."/>
            <person name="Peters L."/>
            <person name="Pitluck S."/>
            <person name="Woyke T."/>
            <person name="Kerfeld C."/>
        </authorList>
    </citation>
    <scope>NUCLEOTIDE SEQUENCE [LARGE SCALE GENOMIC DNA]</scope>
    <source>
        <strain evidence="2 3">PCC 7112</strain>
    </source>
</reference>
<dbReference type="InterPro" id="IPR041667">
    <property type="entry name" value="Cupin_8"/>
</dbReference>
<dbReference type="EMBL" id="CP003614">
    <property type="protein sequence ID" value="AFZ07462.1"/>
    <property type="molecule type" value="Genomic_DNA"/>
</dbReference>
<dbReference type="PROSITE" id="PS51184">
    <property type="entry name" value="JMJC"/>
    <property type="match status" value="1"/>
</dbReference>
<dbReference type="OrthoDB" id="118524at2"/>
<dbReference type="STRING" id="179408.Osc7112_3068"/>
<evidence type="ECO:0000313" key="3">
    <source>
        <dbReference type="Proteomes" id="UP000010478"/>
    </source>
</evidence>
<feature type="domain" description="JmjC" evidence="1">
    <location>
        <begin position="231"/>
        <end position="374"/>
    </location>
</feature>
<accession>K9VIY3</accession>
<dbReference type="HOGENOM" id="CLU_016785_3_4_3"/>
<dbReference type="SUPFAM" id="SSF51197">
    <property type="entry name" value="Clavaminate synthase-like"/>
    <property type="match status" value="1"/>
</dbReference>
<dbReference type="InterPro" id="IPR003347">
    <property type="entry name" value="JmjC_dom"/>
</dbReference>
<name>K9VIY3_9CYAN</name>
<dbReference type="Proteomes" id="UP000010478">
    <property type="component" value="Chromosome"/>
</dbReference>